<accession>A0A2R7YUI4</accession>
<feature type="signal peptide" evidence="1">
    <location>
        <begin position="1"/>
        <end position="24"/>
    </location>
</feature>
<dbReference type="AlphaFoldDB" id="A0A2R7YUI4"/>
<dbReference type="Gene3D" id="2.40.260.10">
    <property type="entry name" value="Sortase"/>
    <property type="match status" value="1"/>
</dbReference>
<proteinExistence type="predicted"/>
<feature type="chain" id="PRO_5015320940" description="Class F sortase" evidence="1">
    <location>
        <begin position="25"/>
        <end position="160"/>
    </location>
</feature>
<evidence type="ECO:0000313" key="2">
    <source>
        <dbReference type="EMBL" id="PUA79991.1"/>
    </source>
</evidence>
<gene>
    <name evidence="2" type="ORF">C7S10_15645</name>
</gene>
<keyword evidence="1" id="KW-0732">Signal</keyword>
<dbReference type="EMBL" id="PYXZ01000007">
    <property type="protein sequence ID" value="PUA79991.1"/>
    <property type="molecule type" value="Genomic_DNA"/>
</dbReference>
<dbReference type="CDD" id="cd05829">
    <property type="entry name" value="Sortase_F"/>
    <property type="match status" value="1"/>
</dbReference>
<name>A0A2R7YUI4_9ACTN</name>
<dbReference type="RefSeq" id="WP_108345381.1">
    <property type="nucleotide sequence ID" value="NZ_PYXZ01000007.1"/>
</dbReference>
<protein>
    <recommendedName>
        <fullName evidence="4">Class F sortase</fullName>
    </recommendedName>
</protein>
<dbReference type="Proteomes" id="UP000244867">
    <property type="component" value="Unassembled WGS sequence"/>
</dbReference>
<dbReference type="InterPro" id="IPR023365">
    <property type="entry name" value="Sortase_dom-sf"/>
</dbReference>
<organism evidence="2 3">
    <name type="scientific">Nocardioides currus</name>
    <dbReference type="NCBI Taxonomy" id="2133958"/>
    <lineage>
        <taxon>Bacteria</taxon>
        <taxon>Bacillati</taxon>
        <taxon>Actinomycetota</taxon>
        <taxon>Actinomycetes</taxon>
        <taxon>Propionibacteriales</taxon>
        <taxon>Nocardioidaceae</taxon>
        <taxon>Nocardioides</taxon>
    </lineage>
</organism>
<comment type="caution">
    <text evidence="2">The sequence shown here is derived from an EMBL/GenBank/DDBJ whole genome shotgun (WGS) entry which is preliminary data.</text>
</comment>
<dbReference type="OrthoDB" id="3781403at2"/>
<keyword evidence="3" id="KW-1185">Reference proteome</keyword>
<evidence type="ECO:0000256" key="1">
    <source>
        <dbReference type="SAM" id="SignalP"/>
    </source>
</evidence>
<evidence type="ECO:0000313" key="3">
    <source>
        <dbReference type="Proteomes" id="UP000244867"/>
    </source>
</evidence>
<evidence type="ECO:0008006" key="4">
    <source>
        <dbReference type="Google" id="ProtNLM"/>
    </source>
</evidence>
<reference evidence="2 3" key="1">
    <citation type="submission" date="2018-03" db="EMBL/GenBank/DDBJ databases">
        <authorList>
            <person name="Keele B.F."/>
        </authorList>
    </citation>
    <scope>NUCLEOTIDE SEQUENCE [LARGE SCALE GENOMIC DNA]</scope>
    <source>
        <strain evidence="2 3">IB-3</strain>
    </source>
</reference>
<sequence length="160" mass="17181">MRGGALAVVVTCFAVLLGQGAASAAPDRDRLRIPETSTNAKVVRVPARAGTLAIGSGLTNTVYTWDRGDPPCDATGSTVYAGHAWRSGPGTADRWGTLRRGDTIRLDRCSFTVTHREFWSATRPIGRLFSVSGPGRIVLIGCKVGDYSKRTMVFARLTNR</sequence>
<dbReference type="InterPro" id="IPR042001">
    <property type="entry name" value="Sortase_F"/>
</dbReference>